<evidence type="ECO:0000256" key="6">
    <source>
        <dbReference type="ARBA" id="ARBA00023136"/>
    </source>
</evidence>
<evidence type="ECO:0000256" key="8">
    <source>
        <dbReference type="SAM" id="MobiDB-lite"/>
    </source>
</evidence>
<reference evidence="11" key="2">
    <citation type="submission" date="2025-08" db="UniProtKB">
        <authorList>
            <consortium name="RefSeq"/>
        </authorList>
    </citation>
    <scope>IDENTIFICATION</scope>
    <source>
        <tissue evidence="11">Leaf</tissue>
    </source>
</reference>
<feature type="compositionally biased region" description="Basic and acidic residues" evidence="8">
    <location>
        <begin position="142"/>
        <end position="152"/>
    </location>
</feature>
<comment type="subcellular location">
    <subcellularLocation>
        <location evidence="1">Membrane</location>
        <topology evidence="1">Single-pass membrane protein</topology>
    </subcellularLocation>
</comment>
<keyword evidence="6" id="KW-0472">Membrane</keyword>
<keyword evidence="10" id="KW-1185">Reference proteome</keyword>
<feature type="compositionally biased region" description="Polar residues" evidence="8">
    <location>
        <begin position="513"/>
        <end position="526"/>
    </location>
</feature>
<dbReference type="RefSeq" id="XP_010481031.1">
    <property type="nucleotide sequence ID" value="XM_010482729.1"/>
</dbReference>
<evidence type="ECO:0000256" key="4">
    <source>
        <dbReference type="ARBA" id="ARBA00022968"/>
    </source>
</evidence>
<dbReference type="GeneID" id="104759849"/>
<accession>A0ABM0X5H9</accession>
<feature type="region of interest" description="Disordered" evidence="8">
    <location>
        <begin position="556"/>
        <end position="617"/>
    </location>
</feature>
<keyword evidence="7" id="KW-0479">Metal-binding</keyword>
<evidence type="ECO:0000256" key="5">
    <source>
        <dbReference type="ARBA" id="ARBA00022989"/>
    </source>
</evidence>
<comment type="similarity">
    <text evidence="2">Belongs to the PC-esterase family. TBL subfamily.</text>
</comment>
<dbReference type="InterPro" id="IPR026057">
    <property type="entry name" value="TBL_C"/>
</dbReference>
<dbReference type="Pfam" id="PF14416">
    <property type="entry name" value="PMR5N"/>
    <property type="match status" value="1"/>
</dbReference>
<evidence type="ECO:0000313" key="11">
    <source>
        <dbReference type="RefSeq" id="XP_010481031.1"/>
    </source>
</evidence>
<proteinExistence type="inferred from homology"/>
<name>A0ABM0X5H9_CAMSA</name>
<keyword evidence="7" id="KW-0862">Zinc</keyword>
<dbReference type="InterPro" id="IPR029962">
    <property type="entry name" value="TBL"/>
</dbReference>
<feature type="domain" description="C3H1-type" evidence="9">
    <location>
        <begin position="255"/>
        <end position="285"/>
    </location>
</feature>
<evidence type="ECO:0000256" key="2">
    <source>
        <dbReference type="ARBA" id="ARBA00007727"/>
    </source>
</evidence>
<feature type="compositionally biased region" description="Basic and acidic residues" evidence="8">
    <location>
        <begin position="322"/>
        <end position="339"/>
    </location>
</feature>
<gene>
    <name evidence="11" type="primary">LOC104759849</name>
</gene>
<evidence type="ECO:0000256" key="7">
    <source>
        <dbReference type="PROSITE-ProRule" id="PRU00723"/>
    </source>
</evidence>
<feature type="compositionally biased region" description="Basic and acidic residues" evidence="8">
    <location>
        <begin position="10"/>
        <end position="20"/>
    </location>
</feature>
<feature type="region of interest" description="Disordered" evidence="8">
    <location>
        <begin position="508"/>
        <end position="530"/>
    </location>
</feature>
<dbReference type="Gene3D" id="4.10.1000.10">
    <property type="entry name" value="Zinc finger, CCCH-type"/>
    <property type="match status" value="1"/>
</dbReference>
<dbReference type="PANTHER" id="PTHR32285:SF34">
    <property type="entry name" value="PROTEIN TRICHOME BEREFRINGENCE-LIKE 7"/>
    <property type="match status" value="1"/>
</dbReference>
<dbReference type="PANTHER" id="PTHR32285">
    <property type="entry name" value="PROTEIN TRICHOME BIREFRINGENCE-LIKE 9-RELATED"/>
    <property type="match status" value="1"/>
</dbReference>
<dbReference type="PROSITE" id="PS50103">
    <property type="entry name" value="ZF_C3H1"/>
    <property type="match status" value="1"/>
</dbReference>
<organism evidence="10 11">
    <name type="scientific">Camelina sativa</name>
    <name type="common">False flax</name>
    <name type="synonym">Myagrum sativum</name>
    <dbReference type="NCBI Taxonomy" id="90675"/>
    <lineage>
        <taxon>Eukaryota</taxon>
        <taxon>Viridiplantae</taxon>
        <taxon>Streptophyta</taxon>
        <taxon>Embryophyta</taxon>
        <taxon>Tracheophyta</taxon>
        <taxon>Spermatophyta</taxon>
        <taxon>Magnoliopsida</taxon>
        <taxon>eudicotyledons</taxon>
        <taxon>Gunneridae</taxon>
        <taxon>Pentapetalae</taxon>
        <taxon>rosids</taxon>
        <taxon>malvids</taxon>
        <taxon>Brassicales</taxon>
        <taxon>Brassicaceae</taxon>
        <taxon>Camelineae</taxon>
        <taxon>Camelina</taxon>
    </lineage>
</organism>
<feature type="compositionally biased region" description="Basic and acidic residues" evidence="8">
    <location>
        <begin position="565"/>
        <end position="585"/>
    </location>
</feature>
<keyword evidence="4" id="KW-0735">Signal-anchor</keyword>
<dbReference type="Proteomes" id="UP000694864">
    <property type="component" value="Chromosome 17"/>
</dbReference>
<dbReference type="Pfam" id="PF13839">
    <property type="entry name" value="PC-Esterase"/>
    <property type="match status" value="1"/>
</dbReference>
<evidence type="ECO:0000256" key="1">
    <source>
        <dbReference type="ARBA" id="ARBA00004167"/>
    </source>
</evidence>
<feature type="region of interest" description="Disordered" evidence="8">
    <location>
        <begin position="1"/>
        <end position="256"/>
    </location>
</feature>
<evidence type="ECO:0000313" key="10">
    <source>
        <dbReference type="Proteomes" id="UP000694864"/>
    </source>
</evidence>
<feature type="compositionally biased region" description="Basic and acidic residues" evidence="8">
    <location>
        <begin position="163"/>
        <end position="197"/>
    </location>
</feature>
<feature type="compositionally biased region" description="Basic and acidic residues" evidence="8">
    <location>
        <begin position="233"/>
        <end position="255"/>
    </location>
</feature>
<feature type="compositionally biased region" description="Acidic residues" evidence="8">
    <location>
        <begin position="586"/>
        <end position="607"/>
    </location>
</feature>
<feature type="zinc finger region" description="C3H1-type" evidence="7">
    <location>
        <begin position="255"/>
        <end position="285"/>
    </location>
</feature>
<keyword evidence="7" id="KW-0863">Zinc-finger</keyword>
<keyword evidence="5" id="KW-1133">Transmembrane helix</keyword>
<keyword evidence="3" id="KW-0812">Transmembrane</keyword>
<sequence>MSGSGRKRVSKWDTKEEDTQHPSGNDYAGKSGFRDNDPEHARFYPEGNGRNGSRRAGPDDDDEHLKPRQHSGEAWPSRSRASHEDGDAMMGYYDDPRNSSEQDESRQQQYFRQSASKDRARTRRSGSRSNSRSRSRSPSQRVRRDGGGSYDRHKTRARVSPRSGREFDGRHNRDGDYEWEGTNRKTRDTKYYTEDSRGQQPIRVGGRTDYSSDFPEDNTNSRRETSDPISRNYRNEAGRDRETHRRDAPEGEFHRSSNIPCRFFASGSGYCRNGNNCRFSHHGAPSARGSPERKPQDEMYSRHDNNNYSGTTERMRNSQRWNDVERSDARKSNEVEISRVSKGLSDAKGNNSSWIDDMEMSPDWNYGVKTVKKPVNEEHGSISQSSQSQVLKDTLAPAYEHGVASIAQQDGNRRTVGMFSTVGEKTVASSHHNNFMNNLATSAPPVQAFNQNTENHIAVPYQSTPLAVGGSQVLLPAATNLPGGLNSSNPENGNALNNAMQVPEVYGVKEQSSHTQSDFPSNNTIHTGGVPAVPALQIHNSGAQQVRIPENLVSLAVNPKASSEGNRDKKTDEEAGKKPDGKKTGEEEDNAEDAENVVEEEEDDGAGDENNKKDKDPKGMRAFKFALVEILGQTFLGYNGALVLNSSVTENKECDIFDGSWVVDEKYPLYNASECPFLEKGFNCLANGREHDEYLKWRWKPKHCTVPRFDVRDVLERLRGKRIVFVGDSMSRTQWESLICMLMTGLEDKDSVYEVNGNIITKRIRFLGVRFDTFNFTVEFYRSVFLVQPGKLRWHAPKRVKSTLKLDVLDVINHEWSSADFLIFNTGQWWVPGKLFEIGCYFQVGNSLRLGMSIPAAYRVALETWASWMENTIDRNKTRVLFRTFEPSHWSDHRSCNVTKYPAPDTKGRDRSIFTEMIKEVVKNMTIPVSVLDVTSMSAFRSDGHVGLWSDNPLVPDCSHWCLPGVPDIWNEILLFFLFRQQVQ</sequence>
<feature type="region of interest" description="Disordered" evidence="8">
    <location>
        <begin position="281"/>
        <end position="356"/>
    </location>
</feature>
<feature type="compositionally biased region" description="Basic residues" evidence="8">
    <location>
        <begin position="120"/>
        <end position="135"/>
    </location>
</feature>
<protein>
    <submittedName>
        <fullName evidence="11">Zinc finger CCCH domain-containing protein 38-like</fullName>
    </submittedName>
</protein>
<reference evidence="10" key="1">
    <citation type="journal article" date="2014" name="Nat. Commun.">
        <title>The emerging biofuel crop Camelina sativa retains a highly undifferentiated hexaploid genome structure.</title>
        <authorList>
            <person name="Kagale S."/>
            <person name="Koh C."/>
            <person name="Nixon J."/>
            <person name="Bollina V."/>
            <person name="Clarke W.E."/>
            <person name="Tuteja R."/>
            <person name="Spillane C."/>
            <person name="Robinson S.J."/>
            <person name="Links M.G."/>
            <person name="Clarke C."/>
            <person name="Higgins E.E."/>
            <person name="Huebert T."/>
            <person name="Sharpe A.G."/>
            <person name="Parkin I.A."/>
        </authorList>
    </citation>
    <scope>NUCLEOTIDE SEQUENCE [LARGE SCALE GENOMIC DNA]</scope>
    <source>
        <strain evidence="10">cv. DH55</strain>
    </source>
</reference>
<dbReference type="InterPro" id="IPR000571">
    <property type="entry name" value="Znf_CCCH"/>
</dbReference>
<feature type="compositionally biased region" description="Basic and acidic residues" evidence="8">
    <location>
        <begin position="32"/>
        <end position="43"/>
    </location>
</feature>
<evidence type="ECO:0000256" key="3">
    <source>
        <dbReference type="ARBA" id="ARBA00022692"/>
    </source>
</evidence>
<feature type="compositionally biased region" description="Basic and acidic residues" evidence="8">
    <location>
        <begin position="94"/>
        <end position="106"/>
    </location>
</feature>
<feature type="compositionally biased region" description="Basic and acidic residues" evidence="8">
    <location>
        <begin position="290"/>
        <end position="305"/>
    </location>
</feature>
<evidence type="ECO:0000259" key="9">
    <source>
        <dbReference type="PROSITE" id="PS50103"/>
    </source>
</evidence>
<dbReference type="InterPro" id="IPR025846">
    <property type="entry name" value="TBL_N"/>
</dbReference>